<name>A0ABN9WTL8_9DINO</name>
<evidence type="ECO:0000313" key="2">
    <source>
        <dbReference type="EMBL" id="CAK0889494.1"/>
    </source>
</evidence>
<proteinExistence type="predicted"/>
<gene>
    <name evidence="2" type="ORF">PCOR1329_LOCUS70005</name>
</gene>
<evidence type="ECO:0000313" key="3">
    <source>
        <dbReference type="Proteomes" id="UP001189429"/>
    </source>
</evidence>
<dbReference type="EMBL" id="CAUYUJ010019218">
    <property type="protein sequence ID" value="CAK0889494.1"/>
    <property type="molecule type" value="Genomic_DNA"/>
</dbReference>
<keyword evidence="3" id="KW-1185">Reference proteome</keyword>
<evidence type="ECO:0000256" key="1">
    <source>
        <dbReference type="SAM" id="MobiDB-lite"/>
    </source>
</evidence>
<protein>
    <recommendedName>
        <fullName evidence="4">TNFR-Cys domain-containing protein</fullName>
    </recommendedName>
</protein>
<evidence type="ECO:0008006" key="4">
    <source>
        <dbReference type="Google" id="ProtNLM"/>
    </source>
</evidence>
<reference evidence="2" key="1">
    <citation type="submission" date="2023-10" db="EMBL/GenBank/DDBJ databases">
        <authorList>
            <person name="Chen Y."/>
            <person name="Shah S."/>
            <person name="Dougan E. K."/>
            <person name="Thang M."/>
            <person name="Chan C."/>
        </authorList>
    </citation>
    <scope>NUCLEOTIDE SEQUENCE [LARGE SCALE GENOMIC DNA]</scope>
</reference>
<feature type="region of interest" description="Disordered" evidence="1">
    <location>
        <begin position="1"/>
        <end position="20"/>
    </location>
</feature>
<sequence length="173" mass="17385">MPAPSSTRPGGPAPSMTPSASGFARRAAVRRLLALNGLAAVSLSLSGCGCPEYDCCAENGGSGHCDASSRDCCTTCAADNRVDTGGDCVACERGTYSVIGAVRDDGESACSACADLTTETVCSGMTGCSFDASGTPSCKEKTCADADSYSLCENKLSSTCQWDHTAAVCKAAS</sequence>
<comment type="caution">
    <text evidence="2">The sequence shown here is derived from an EMBL/GenBank/DDBJ whole genome shotgun (WGS) entry which is preliminary data.</text>
</comment>
<accession>A0ABN9WTL8</accession>
<dbReference type="Proteomes" id="UP001189429">
    <property type="component" value="Unassembled WGS sequence"/>
</dbReference>
<organism evidence="2 3">
    <name type="scientific">Prorocentrum cordatum</name>
    <dbReference type="NCBI Taxonomy" id="2364126"/>
    <lineage>
        <taxon>Eukaryota</taxon>
        <taxon>Sar</taxon>
        <taxon>Alveolata</taxon>
        <taxon>Dinophyceae</taxon>
        <taxon>Prorocentrales</taxon>
        <taxon>Prorocentraceae</taxon>
        <taxon>Prorocentrum</taxon>
    </lineage>
</organism>